<dbReference type="EMBL" id="AMCI01005817">
    <property type="protein sequence ID" value="EJW95416.1"/>
    <property type="molecule type" value="Genomic_DNA"/>
</dbReference>
<name>J9FKI5_9ZZZZ</name>
<feature type="transmembrane region" description="Helical" evidence="7">
    <location>
        <begin position="173"/>
        <end position="198"/>
    </location>
</feature>
<evidence type="ECO:0000256" key="7">
    <source>
        <dbReference type="SAM" id="Phobius"/>
    </source>
</evidence>
<dbReference type="GO" id="GO:0006508">
    <property type="term" value="P:proteolysis"/>
    <property type="evidence" value="ECO:0007669"/>
    <property type="project" value="UniProtKB-KW"/>
</dbReference>
<dbReference type="AlphaFoldDB" id="J9FKI5"/>
<evidence type="ECO:0000256" key="6">
    <source>
        <dbReference type="ARBA" id="ARBA00023136"/>
    </source>
</evidence>
<proteinExistence type="inferred from homology"/>
<evidence type="ECO:0000256" key="1">
    <source>
        <dbReference type="ARBA" id="ARBA00022475"/>
    </source>
</evidence>
<sequence length="216" mass="24931">MDCMKKLFTKGNIALLVIFSVLIIDQFIKISVKTHMYWHQSYRITDWFYIYFTENNGMAFGMELFGKLFLSSFRIIAVTLIGWYLYKIIKKGFKTGYIICVSLILTGALGNIIDSVFYGVIFNESTHSQIATFLPEGGGYSSWFYGKVVDMFYFPIIETDWPAWMPFVGGEHFIFFSPIFNFADAAISCGIIALLLFYSKYLNESYSDKKKSVNHE</sequence>
<dbReference type="PANTHER" id="PTHR33695">
    <property type="entry name" value="LIPOPROTEIN SIGNAL PEPTIDASE"/>
    <property type="match status" value="1"/>
</dbReference>
<reference evidence="8" key="1">
    <citation type="journal article" date="2012" name="PLoS ONE">
        <title>Gene sets for utilization of primary and secondary nutrition supplies in the distal gut of endangered iberian lynx.</title>
        <authorList>
            <person name="Alcaide M."/>
            <person name="Messina E."/>
            <person name="Richter M."/>
            <person name="Bargiela R."/>
            <person name="Peplies J."/>
            <person name="Huws S.A."/>
            <person name="Newbold C.J."/>
            <person name="Golyshin P.N."/>
            <person name="Simon M.A."/>
            <person name="Lopez G."/>
            <person name="Yakimov M.M."/>
            <person name="Ferrer M."/>
        </authorList>
    </citation>
    <scope>NUCLEOTIDE SEQUENCE</scope>
</reference>
<dbReference type="InterPro" id="IPR001872">
    <property type="entry name" value="Peptidase_A8"/>
</dbReference>
<dbReference type="PANTHER" id="PTHR33695:SF1">
    <property type="entry name" value="LIPOPROTEIN SIGNAL PEPTIDASE"/>
    <property type="match status" value="1"/>
</dbReference>
<feature type="transmembrane region" description="Helical" evidence="7">
    <location>
        <begin position="98"/>
        <end position="121"/>
    </location>
</feature>
<feature type="transmembrane region" description="Helical" evidence="7">
    <location>
        <begin position="68"/>
        <end position="86"/>
    </location>
</feature>
<evidence type="ECO:0000313" key="8">
    <source>
        <dbReference type="EMBL" id="EJW95416.1"/>
    </source>
</evidence>
<feature type="transmembrane region" description="Helical" evidence="7">
    <location>
        <begin position="12"/>
        <end position="32"/>
    </location>
</feature>
<evidence type="ECO:0000256" key="2">
    <source>
        <dbReference type="ARBA" id="ARBA00022670"/>
    </source>
</evidence>
<dbReference type="GO" id="GO:0016020">
    <property type="term" value="C:membrane"/>
    <property type="evidence" value="ECO:0007669"/>
    <property type="project" value="InterPro"/>
</dbReference>
<evidence type="ECO:0000256" key="3">
    <source>
        <dbReference type="ARBA" id="ARBA00022692"/>
    </source>
</evidence>
<keyword evidence="2" id="KW-0645">Protease</keyword>
<evidence type="ECO:0000256" key="4">
    <source>
        <dbReference type="ARBA" id="ARBA00022801"/>
    </source>
</evidence>
<keyword evidence="3 7" id="KW-0812">Transmembrane</keyword>
<dbReference type="HAMAP" id="MF_00161">
    <property type="entry name" value="LspA"/>
    <property type="match status" value="1"/>
</dbReference>
<comment type="caution">
    <text evidence="8">The sequence shown here is derived from an EMBL/GenBank/DDBJ whole genome shotgun (WGS) entry which is preliminary data.</text>
</comment>
<keyword evidence="1" id="KW-1003">Cell membrane</keyword>
<keyword evidence="5 7" id="KW-1133">Transmembrane helix</keyword>
<keyword evidence="4" id="KW-0378">Hydrolase</keyword>
<organism evidence="8">
    <name type="scientific">gut metagenome</name>
    <dbReference type="NCBI Taxonomy" id="749906"/>
    <lineage>
        <taxon>unclassified sequences</taxon>
        <taxon>metagenomes</taxon>
        <taxon>organismal metagenomes</taxon>
    </lineage>
</organism>
<evidence type="ECO:0000256" key="5">
    <source>
        <dbReference type="ARBA" id="ARBA00022989"/>
    </source>
</evidence>
<accession>J9FKI5</accession>
<dbReference type="NCBIfam" id="NF011369">
    <property type="entry name" value="PRK14788.1"/>
    <property type="match status" value="1"/>
</dbReference>
<dbReference type="GO" id="GO:0004190">
    <property type="term" value="F:aspartic-type endopeptidase activity"/>
    <property type="evidence" value="ECO:0007669"/>
    <property type="project" value="InterPro"/>
</dbReference>
<gene>
    <name evidence="8" type="ORF">EVA_16484</name>
</gene>
<keyword evidence="6 7" id="KW-0472">Membrane</keyword>
<protein>
    <submittedName>
        <fullName evidence="8">Signal peptidase (SPase) II</fullName>
    </submittedName>
</protein>
<dbReference type="Pfam" id="PF01252">
    <property type="entry name" value="Peptidase_A8"/>
    <property type="match status" value="1"/>
</dbReference>
<dbReference type="PRINTS" id="PR00781">
    <property type="entry name" value="LIPOSIGPTASE"/>
</dbReference>